<dbReference type="AlphaFoldDB" id="K2PSW7"/>
<evidence type="ECO:0000313" key="4">
    <source>
        <dbReference type="EMBL" id="EKF50571.1"/>
    </source>
</evidence>
<gene>
    <name evidence="4" type="ORF">C426_2075</name>
</gene>
<reference evidence="4 5" key="1">
    <citation type="journal article" date="2012" name="J. Bacteriol.">
        <title>Genome Sequence of the Bacteriocin-Producing Strain Lactococcus garvieae DCC43.</title>
        <authorList>
            <person name="Gabrielsen C."/>
            <person name="Brede D.A."/>
            <person name="Hernandez P.E."/>
            <person name="Nes I.F."/>
            <person name="Diep D.B."/>
        </authorList>
    </citation>
    <scope>NUCLEOTIDE SEQUENCE [LARGE SCALE GENOMIC DNA]</scope>
    <source>
        <strain evidence="4 5">DCC43</strain>
    </source>
</reference>
<evidence type="ECO:0000313" key="5">
    <source>
        <dbReference type="Proteomes" id="UP000006787"/>
    </source>
</evidence>
<dbReference type="Proteomes" id="UP000006787">
    <property type="component" value="Unassembled WGS sequence"/>
</dbReference>
<proteinExistence type="predicted"/>
<dbReference type="PATRIC" id="fig|1231377.3.peg.2056"/>
<comment type="caution">
    <text evidence="4">The sequence shown here is derived from an EMBL/GenBank/DDBJ whole genome shotgun (WGS) entry which is preliminary data.</text>
</comment>
<dbReference type="Pfam" id="PF06030">
    <property type="entry name" value="WxLIP_PGBD"/>
    <property type="match status" value="1"/>
</dbReference>
<organism evidence="4 5">
    <name type="scientific">Lactococcus garvieae DCC43</name>
    <dbReference type="NCBI Taxonomy" id="1231377"/>
    <lineage>
        <taxon>Bacteria</taxon>
        <taxon>Bacillati</taxon>
        <taxon>Bacillota</taxon>
        <taxon>Bacilli</taxon>
        <taxon>Lactobacillales</taxon>
        <taxon>Streptococcaceae</taxon>
        <taxon>Lactococcus</taxon>
    </lineage>
</organism>
<evidence type="ECO:0000256" key="1">
    <source>
        <dbReference type="SAM" id="Phobius"/>
    </source>
</evidence>
<feature type="domain" description="WxL Interacting Protein peptidoglycan binding" evidence="2">
    <location>
        <begin position="59"/>
        <end position="177"/>
    </location>
</feature>
<feature type="transmembrane region" description="Helical" evidence="1">
    <location>
        <begin position="370"/>
        <end position="391"/>
    </location>
</feature>
<name>K2PSW7_9LACT</name>
<feature type="domain" description="WxL Interacting Protein host binding" evidence="3">
    <location>
        <begin position="193"/>
        <end position="356"/>
    </location>
</feature>
<dbReference type="InterPro" id="IPR021759">
    <property type="entry name" value="WxLIP_HBD"/>
</dbReference>
<dbReference type="eggNOG" id="COG4072">
    <property type="taxonomic scope" value="Bacteria"/>
</dbReference>
<evidence type="ECO:0000259" key="3">
    <source>
        <dbReference type="Pfam" id="PF11797"/>
    </source>
</evidence>
<accession>K2PSW7</accession>
<dbReference type="EMBL" id="AMQS01000040">
    <property type="protein sequence ID" value="EKF50571.1"/>
    <property type="molecule type" value="Genomic_DNA"/>
</dbReference>
<sequence length="402" mass="45153">MKDSVYSQGVSRFRHDYSRKGNNKNKMNYKKIKFLIAVFTLCLIPTLFPSSTKADTAGFSVVPILDENQVKPGLGYFNLLLDPSQSKKLEFNIYNNGDEPIKIETTFGTSFTGDAGNVLYTPKKYKSDSSLEINIKDYVKLPKEVTVPAHSKMIVAAEVTMPKEKFTGVIAGGFNFNEKDTQENENKSNNSKNSTSITNRYAYVIGLVLQNSVEKIQPELSLGKVGASQRNNRNIISANLHNSARAYLLDMDVDAVVKSTKDENVKYTFNSSSMEMAPNSNFDLAIPVSIQGALKENQTSEPLKPGQYKMTLTVFGGKNKNGRYQKLTNGQVTKYDNKWTFNKSFTITEAQSKELNSKDVTVDQKDETPWLLYILVAVVFLLIFIILLLLFKQRKQTANLKK</sequence>
<keyword evidence="1" id="KW-0812">Transmembrane</keyword>
<dbReference type="Pfam" id="PF11797">
    <property type="entry name" value="WxLIP_HBD"/>
    <property type="match status" value="1"/>
</dbReference>
<keyword evidence="1" id="KW-1133">Transmembrane helix</keyword>
<protein>
    <submittedName>
        <fullName evidence="4">Cell surface protein</fullName>
    </submittedName>
</protein>
<dbReference type="InterPro" id="IPR010317">
    <property type="entry name" value="WxLIP_PGBD"/>
</dbReference>
<evidence type="ECO:0000259" key="2">
    <source>
        <dbReference type="Pfam" id="PF06030"/>
    </source>
</evidence>
<keyword evidence="1" id="KW-0472">Membrane</keyword>